<dbReference type="OrthoDB" id="2965629at2"/>
<dbReference type="RefSeq" id="WP_091773054.1">
    <property type="nucleotide sequence ID" value="NZ_FOES01000007.1"/>
</dbReference>
<evidence type="ECO:0000313" key="2">
    <source>
        <dbReference type="EMBL" id="SEQ15815.1"/>
    </source>
</evidence>
<sequence length="225" mass="26962">MKRWILFGLIGSVFLWGAYQIFFSHEEDITAVQDEPQPRETQDIDSLIEQALLNYEELKSQHDTIEVNHEQVEIEDPEVKNWIIHTHIQSAVIQNEELEGITLVDQAMAYKHNNETIIEWANNEHGIEVTHEEIQDYIQTQLNYIESGKQARPFFVKISEALDLSEAEYLYEWEYDRFAQNLVQEKLFFYYKEKYPQEDDESLEEYEKRIIELMEQDLTEYDEAR</sequence>
<dbReference type="EMBL" id="FOES01000007">
    <property type="protein sequence ID" value="SEQ15815.1"/>
    <property type="molecule type" value="Genomic_DNA"/>
</dbReference>
<name>A0A1H9DQP1_9BACI</name>
<keyword evidence="1" id="KW-0175">Coiled coil</keyword>
<dbReference type="Proteomes" id="UP000199427">
    <property type="component" value="Unassembled WGS sequence"/>
</dbReference>
<accession>A0A1H9DQP1</accession>
<proteinExistence type="predicted"/>
<evidence type="ECO:0000256" key="1">
    <source>
        <dbReference type="SAM" id="Coils"/>
    </source>
</evidence>
<feature type="coiled-coil region" evidence="1">
    <location>
        <begin position="48"/>
        <end position="75"/>
    </location>
</feature>
<dbReference type="STRING" id="571933.SAMN05216362_10787"/>
<gene>
    <name evidence="2" type="ORF">SAMN05216362_10787</name>
</gene>
<organism evidence="2 3">
    <name type="scientific">Piscibacillus halophilus</name>
    <dbReference type="NCBI Taxonomy" id="571933"/>
    <lineage>
        <taxon>Bacteria</taxon>
        <taxon>Bacillati</taxon>
        <taxon>Bacillota</taxon>
        <taxon>Bacilli</taxon>
        <taxon>Bacillales</taxon>
        <taxon>Bacillaceae</taxon>
        <taxon>Piscibacillus</taxon>
    </lineage>
</organism>
<reference evidence="2 3" key="1">
    <citation type="submission" date="2016-10" db="EMBL/GenBank/DDBJ databases">
        <authorList>
            <person name="de Groot N.N."/>
        </authorList>
    </citation>
    <scope>NUCLEOTIDE SEQUENCE [LARGE SCALE GENOMIC DNA]</scope>
    <source>
        <strain evidence="2 3">DSM 21633</strain>
    </source>
</reference>
<evidence type="ECO:0000313" key="3">
    <source>
        <dbReference type="Proteomes" id="UP000199427"/>
    </source>
</evidence>
<protein>
    <submittedName>
        <fullName evidence="2">Uncharacterized protein</fullName>
    </submittedName>
</protein>
<keyword evidence="3" id="KW-1185">Reference proteome</keyword>
<dbReference type="AlphaFoldDB" id="A0A1H9DQP1"/>